<dbReference type="AlphaFoldDB" id="A0A841CTZ1"/>
<accession>A0A841CTZ1</accession>
<organism evidence="2 3">
    <name type="scientific">Planomonospora venezuelensis</name>
    <dbReference type="NCBI Taxonomy" id="1999"/>
    <lineage>
        <taxon>Bacteria</taxon>
        <taxon>Bacillati</taxon>
        <taxon>Actinomycetota</taxon>
        <taxon>Actinomycetes</taxon>
        <taxon>Streptosporangiales</taxon>
        <taxon>Streptosporangiaceae</taxon>
        <taxon>Planomonospora</taxon>
    </lineage>
</organism>
<dbReference type="Proteomes" id="UP000562352">
    <property type="component" value="Unassembled WGS sequence"/>
</dbReference>
<feature type="chain" id="PRO_5032584918" evidence="1">
    <location>
        <begin position="29"/>
        <end position="160"/>
    </location>
</feature>
<protein>
    <submittedName>
        <fullName evidence="2">Uncharacterized protein</fullName>
    </submittedName>
</protein>
<keyword evidence="3" id="KW-1185">Reference proteome</keyword>
<proteinExistence type="predicted"/>
<evidence type="ECO:0000313" key="2">
    <source>
        <dbReference type="EMBL" id="MBB5960790.1"/>
    </source>
</evidence>
<sequence>MNRILTRLAAALVAAVGVVGLVTTPAQAATEITANLEIGFNTGVPAARTITLSVHVPMNEYDANGYLIHGGRIQVRFYGSDPGTDQFLHGPITWYRGDHGLTAGPDGIRLEYSWEVPQGSFLNEDDGFANKGDEVYITAKFIDGDGGTISDDSNIEEGLF</sequence>
<name>A0A841CTZ1_PLAVE</name>
<dbReference type="RefSeq" id="WP_184937156.1">
    <property type="nucleotide sequence ID" value="NZ_BAAAWZ010000001.1"/>
</dbReference>
<reference evidence="2 3" key="1">
    <citation type="submission" date="2020-08" db="EMBL/GenBank/DDBJ databases">
        <title>Genomic Encyclopedia of Type Strains, Phase III (KMG-III): the genomes of soil and plant-associated and newly described type strains.</title>
        <authorList>
            <person name="Whitman W."/>
        </authorList>
    </citation>
    <scope>NUCLEOTIDE SEQUENCE [LARGE SCALE GENOMIC DNA]</scope>
    <source>
        <strain evidence="2 3">CECT 3303</strain>
    </source>
</reference>
<keyword evidence="1" id="KW-0732">Signal</keyword>
<gene>
    <name evidence="2" type="ORF">FHS22_000028</name>
</gene>
<evidence type="ECO:0000313" key="3">
    <source>
        <dbReference type="Proteomes" id="UP000562352"/>
    </source>
</evidence>
<dbReference type="EMBL" id="JACHJJ010000001">
    <property type="protein sequence ID" value="MBB5960790.1"/>
    <property type="molecule type" value="Genomic_DNA"/>
</dbReference>
<comment type="caution">
    <text evidence="2">The sequence shown here is derived from an EMBL/GenBank/DDBJ whole genome shotgun (WGS) entry which is preliminary data.</text>
</comment>
<evidence type="ECO:0000256" key="1">
    <source>
        <dbReference type="SAM" id="SignalP"/>
    </source>
</evidence>
<feature type="signal peptide" evidence="1">
    <location>
        <begin position="1"/>
        <end position="28"/>
    </location>
</feature>